<dbReference type="EMBL" id="JACOPO010000007">
    <property type="protein sequence ID" value="MBC5723304.1"/>
    <property type="molecule type" value="Genomic_DNA"/>
</dbReference>
<keyword evidence="1" id="KW-0812">Transmembrane</keyword>
<keyword evidence="4" id="KW-1185">Reference proteome</keyword>
<dbReference type="RefSeq" id="WP_186853153.1">
    <property type="nucleotide sequence ID" value="NZ_JACOPO010000007.1"/>
</dbReference>
<proteinExistence type="predicted"/>
<evidence type="ECO:0000259" key="2">
    <source>
        <dbReference type="Pfam" id="PF05569"/>
    </source>
</evidence>
<dbReference type="PANTHER" id="PTHR34978:SF3">
    <property type="entry name" value="SLR0241 PROTEIN"/>
    <property type="match status" value="1"/>
</dbReference>
<evidence type="ECO:0000256" key="1">
    <source>
        <dbReference type="SAM" id="Phobius"/>
    </source>
</evidence>
<protein>
    <submittedName>
        <fullName evidence="3">M56 family metallopeptidase</fullName>
    </submittedName>
</protein>
<feature type="domain" description="Peptidase M56" evidence="2">
    <location>
        <begin position="162"/>
        <end position="321"/>
    </location>
</feature>
<accession>A0A8J6J2Z0</accession>
<dbReference type="CDD" id="cd07341">
    <property type="entry name" value="M56_BlaR1_MecR1_like"/>
    <property type="match status" value="1"/>
</dbReference>
<feature type="transmembrane region" description="Helical" evidence="1">
    <location>
        <begin position="6"/>
        <end position="25"/>
    </location>
</feature>
<organism evidence="3 4">
    <name type="scientific">Flintibacter hominis</name>
    <dbReference type="NCBI Taxonomy" id="2763048"/>
    <lineage>
        <taxon>Bacteria</taxon>
        <taxon>Bacillati</taxon>
        <taxon>Bacillota</taxon>
        <taxon>Clostridia</taxon>
        <taxon>Eubacteriales</taxon>
        <taxon>Flintibacter</taxon>
    </lineage>
</organism>
<sequence>MAENLTHLLATSLGFGALIALLLFLRRRLEGRFAPTWWRQVWTWLMVVMFLYLPARSFLAVWVPSLVDVATPQAVVEGAYDRVNGYSRDHERIVEAGSGGAGGAMATIDGENIWFRHHVHYEDAAGRDVLIRDNDYLRTVTIDGATTYTVHWTGAAYLVYELTAAALFFGGLVRYGLFRCRALRQSTLAGEEDLAVLAEQRRVVGCDRPVELYRCTLVHTPLLMGFLHPVILLPQGQTGGSLGTALAHELTHLKHRDTGYLLLISLVRSLHWFNPLVWLMARRARQDVELCCDYELLKARDEAGRRAYGRTLLDQMTAGEHGLSRLTTGFSGDKREVFARFRAIMDSSPKRRGRAAMAAAMAAAVLAGSLVGCQAEADRPEGDGAWITALDPEAGTVAYVPLTREQLSDPDALWDEVFSGDLLSRERTAELAEGASLLHTWEGEAYSLNPVTIQHTVGMSQAGVPGEVVLDGAGRAVRVQLSDSAHLALDGAGLDFTGWCGRIALPGPGAALLSSIPVEPGSIFFYDGGDSVTIDPRSGQGSDSNHTQYTLPVSAEAAQDWAELEGDDLAYGYTLTVVDGTVTQIEARPSPGAYLPLPPSDALEAMSDLQGGDIVDISFSGGPVTVGWAEGLDRDKLARMIRQAAGQPQVPEAVTHSDEGFLDYGLWTLNLYLKDGSRLSLYAGRAEDQVSISETVHLEECPELYHLIRSASDSAQHIAVTDPAILEVMDQVLTDTLALWNTPDHGGEYRASYLDAQLTALSLLEPPEPLGDSVALYGYDLGFVVDDLFNAPWADSSWVDSQLRYHTGLNAYLAAERGGDGSVLRWGTFLHKCSPPFGSWDEEMRSAFSTSAAHALERGGVE</sequence>
<dbReference type="PANTHER" id="PTHR34978">
    <property type="entry name" value="POSSIBLE SENSOR-TRANSDUCER PROTEIN BLAR"/>
    <property type="match status" value="1"/>
</dbReference>
<dbReference type="AlphaFoldDB" id="A0A8J6J2Z0"/>
<evidence type="ECO:0000313" key="3">
    <source>
        <dbReference type="EMBL" id="MBC5723304.1"/>
    </source>
</evidence>
<feature type="transmembrane region" description="Helical" evidence="1">
    <location>
        <begin position="157"/>
        <end position="177"/>
    </location>
</feature>
<reference evidence="3" key="1">
    <citation type="submission" date="2020-08" db="EMBL/GenBank/DDBJ databases">
        <title>Genome public.</title>
        <authorList>
            <person name="Liu C."/>
            <person name="Sun Q."/>
        </authorList>
    </citation>
    <scope>NUCLEOTIDE SEQUENCE</scope>
    <source>
        <strain evidence="3">NSJ-23</strain>
    </source>
</reference>
<gene>
    <name evidence="3" type="ORF">H8S11_10845</name>
</gene>
<dbReference type="InterPro" id="IPR052173">
    <property type="entry name" value="Beta-lactam_resp_regulator"/>
</dbReference>
<dbReference type="InterPro" id="IPR008756">
    <property type="entry name" value="Peptidase_M56"/>
</dbReference>
<keyword evidence="1" id="KW-0472">Membrane</keyword>
<feature type="transmembrane region" description="Helical" evidence="1">
    <location>
        <begin position="37"/>
        <end position="55"/>
    </location>
</feature>
<comment type="caution">
    <text evidence="3">The sequence shown here is derived from an EMBL/GenBank/DDBJ whole genome shotgun (WGS) entry which is preliminary data.</text>
</comment>
<evidence type="ECO:0000313" key="4">
    <source>
        <dbReference type="Proteomes" id="UP000628736"/>
    </source>
</evidence>
<name>A0A8J6J2Z0_9FIRM</name>
<dbReference type="Pfam" id="PF05569">
    <property type="entry name" value="Peptidase_M56"/>
    <property type="match status" value="1"/>
</dbReference>
<keyword evidence="1" id="KW-1133">Transmembrane helix</keyword>
<dbReference type="Proteomes" id="UP000628736">
    <property type="component" value="Unassembled WGS sequence"/>
</dbReference>